<feature type="transmembrane region" description="Helical" evidence="12">
    <location>
        <begin position="100"/>
        <end position="121"/>
    </location>
</feature>
<gene>
    <name evidence="12 13" type="primary">arnF</name>
    <name evidence="13" type="ORF">ERHA53_11790</name>
</gene>
<sequence>MGLLYAFCSVLLISAAQLMMKWAMVQLPAIDQLALFSAALLSVSLPTLVLSGGLLAYALSMMCWLLALQRLPLSRVYPLLSLSYLLVWTAALWLPGMNEIFLWGKLVGAALILVGLLLIFWPGKKAHR</sequence>
<evidence type="ECO:0000256" key="11">
    <source>
        <dbReference type="ARBA" id="ARBA00023136"/>
    </source>
</evidence>
<protein>
    <recommendedName>
        <fullName evidence="12">Probable 4-amino-4-deoxy-L-arabinose-phosphoundecaprenol flippase subunit ArnF</fullName>
        <shortName evidence="12">L-Ara4N-phosphoundecaprenol flippase subunit ArnF</shortName>
    </recommendedName>
    <alternativeName>
        <fullName evidence="12">Undecaprenyl phosphate-aminoarabinose flippase subunit ArnF</fullName>
    </alternativeName>
</protein>
<dbReference type="EMBL" id="AP024329">
    <property type="protein sequence ID" value="BCQ33836.1"/>
    <property type="molecule type" value="Genomic_DNA"/>
</dbReference>
<name>A0ABM7MXA9_ERWRD</name>
<keyword evidence="10 12" id="KW-0443">Lipid metabolism</keyword>
<proteinExistence type="inferred from homology"/>
<evidence type="ECO:0000256" key="10">
    <source>
        <dbReference type="ARBA" id="ARBA00023098"/>
    </source>
</evidence>
<dbReference type="InterPro" id="IPR000390">
    <property type="entry name" value="Small_drug/metabolite_transptr"/>
</dbReference>
<feature type="transmembrane region" description="Helical" evidence="12">
    <location>
        <begin position="39"/>
        <end position="64"/>
    </location>
</feature>
<comment type="function">
    <text evidence="12">Translocates 4-amino-4-deoxy-L-arabinose-phosphoundecaprenol (alpha-L-Ara4N-phosphoundecaprenol) from the cytoplasmic to the periplasmic side of the inner membrane.</text>
</comment>
<evidence type="ECO:0000256" key="7">
    <source>
        <dbReference type="ARBA" id="ARBA00022692"/>
    </source>
</evidence>
<keyword evidence="7 12" id="KW-0812">Transmembrane</keyword>
<dbReference type="HAMAP" id="MF_00538">
    <property type="entry name" value="Flippase_ArnF"/>
    <property type="match status" value="1"/>
</dbReference>
<comment type="similarity">
    <text evidence="12">Belongs to the ArnF family.</text>
</comment>
<accession>A0ABM7MXA9</accession>
<evidence type="ECO:0000256" key="5">
    <source>
        <dbReference type="ARBA" id="ARBA00022519"/>
    </source>
</evidence>
<comment type="caution">
    <text evidence="12">Lacks conserved residue(s) required for the propagation of feature annotation.</text>
</comment>
<evidence type="ECO:0000256" key="9">
    <source>
        <dbReference type="ARBA" id="ARBA00022989"/>
    </source>
</evidence>
<dbReference type="SUPFAM" id="SSF103481">
    <property type="entry name" value="Multidrug resistance efflux transporter EmrE"/>
    <property type="match status" value="1"/>
</dbReference>
<keyword evidence="5 12" id="KW-0997">Cell inner membrane</keyword>
<comment type="subunit">
    <text evidence="12">Heterodimer of ArnE and ArnF.</text>
</comment>
<keyword evidence="3 12" id="KW-1003">Cell membrane</keyword>
<feature type="transmembrane region" description="Helical" evidence="12">
    <location>
        <begin position="76"/>
        <end position="94"/>
    </location>
</feature>
<reference evidence="13 14" key="1">
    <citation type="submission" date="2021-01" db="EMBL/GenBank/DDBJ databases">
        <title>Complete genome sequence of Erwinia rhapontici MAFF 311153.</title>
        <authorList>
            <person name="Morohoshi T."/>
            <person name="Someya N."/>
        </authorList>
    </citation>
    <scope>NUCLEOTIDE SEQUENCE [LARGE SCALE GENOMIC DNA]</scope>
    <source>
        <strain evidence="13 14">MAFF 311153</strain>
    </source>
</reference>
<comment type="subcellular location">
    <subcellularLocation>
        <location evidence="12">Cell inner membrane</location>
        <topology evidence="12">Multi-pass membrane protein</topology>
    </subcellularLocation>
    <subcellularLocation>
        <location evidence="1">Cell membrane</location>
        <topology evidence="1">Multi-pass membrane protein</topology>
    </subcellularLocation>
</comment>
<evidence type="ECO:0000256" key="3">
    <source>
        <dbReference type="ARBA" id="ARBA00022475"/>
    </source>
</evidence>
<keyword evidence="14" id="KW-1185">Reference proteome</keyword>
<keyword evidence="9 12" id="KW-1133">Transmembrane helix</keyword>
<keyword evidence="2 12" id="KW-0813">Transport</keyword>
<evidence type="ECO:0000256" key="12">
    <source>
        <dbReference type="HAMAP-Rule" id="MF_00538"/>
    </source>
</evidence>
<keyword evidence="8 12" id="KW-0448">Lipopolysaccharide biosynthesis</keyword>
<dbReference type="InterPro" id="IPR037185">
    <property type="entry name" value="EmrE-like"/>
</dbReference>
<keyword evidence="11 12" id="KW-0472">Membrane</keyword>
<evidence type="ECO:0000313" key="14">
    <source>
        <dbReference type="Proteomes" id="UP000677515"/>
    </source>
</evidence>
<comment type="pathway">
    <text evidence="12">Bacterial outer membrane biogenesis; lipopolysaccharide biosynthesis.</text>
</comment>
<organism evidence="13 14">
    <name type="scientific">Erwinia rhapontici</name>
    <name type="common">Pectobacterium rhapontici</name>
    <dbReference type="NCBI Taxonomy" id="55212"/>
    <lineage>
        <taxon>Bacteria</taxon>
        <taxon>Pseudomonadati</taxon>
        <taxon>Pseudomonadota</taxon>
        <taxon>Gammaproteobacteria</taxon>
        <taxon>Enterobacterales</taxon>
        <taxon>Erwiniaceae</taxon>
        <taxon>Erwinia</taxon>
    </lineage>
</organism>
<dbReference type="InterPro" id="IPR022832">
    <property type="entry name" value="Flippase_ArnF"/>
</dbReference>
<evidence type="ECO:0000313" key="13">
    <source>
        <dbReference type="EMBL" id="BCQ33836.1"/>
    </source>
</evidence>
<dbReference type="Proteomes" id="UP000677515">
    <property type="component" value="Chromosome"/>
</dbReference>
<keyword evidence="4 12" id="KW-0444">Lipid biosynthesis</keyword>
<keyword evidence="6 12" id="KW-0441">Lipid A biosynthesis</keyword>
<dbReference type="PANTHER" id="PTHR30561">
    <property type="entry name" value="SMR FAMILY PROTON-DEPENDENT DRUG EFFLUX TRANSPORTER SUGE"/>
    <property type="match status" value="1"/>
</dbReference>
<evidence type="ECO:0000256" key="6">
    <source>
        <dbReference type="ARBA" id="ARBA00022556"/>
    </source>
</evidence>
<dbReference type="PANTHER" id="PTHR30561:SF9">
    <property type="entry name" value="4-AMINO-4-DEOXY-L-ARABINOSE-PHOSPHOUNDECAPRENOL FLIPPASE SUBUNIT ARNF-RELATED"/>
    <property type="match status" value="1"/>
</dbReference>
<dbReference type="Gene3D" id="1.10.3730.20">
    <property type="match status" value="1"/>
</dbReference>
<evidence type="ECO:0000256" key="1">
    <source>
        <dbReference type="ARBA" id="ARBA00004651"/>
    </source>
</evidence>
<evidence type="ECO:0000256" key="8">
    <source>
        <dbReference type="ARBA" id="ARBA00022985"/>
    </source>
</evidence>
<dbReference type="RefSeq" id="WP_133845642.1">
    <property type="nucleotide sequence ID" value="NZ_AP024329.1"/>
</dbReference>
<dbReference type="NCBIfam" id="NF002816">
    <property type="entry name" value="PRK02971.1-2"/>
    <property type="match status" value="1"/>
</dbReference>
<evidence type="ECO:0000256" key="4">
    <source>
        <dbReference type="ARBA" id="ARBA00022516"/>
    </source>
</evidence>
<evidence type="ECO:0000256" key="2">
    <source>
        <dbReference type="ARBA" id="ARBA00022448"/>
    </source>
</evidence>